<dbReference type="GO" id="GO:0006457">
    <property type="term" value="P:protein folding"/>
    <property type="evidence" value="ECO:0007669"/>
    <property type="project" value="InterPro"/>
</dbReference>
<dbReference type="OrthoDB" id="193499at2759"/>
<evidence type="ECO:0000256" key="1">
    <source>
        <dbReference type="ARBA" id="ARBA00000971"/>
    </source>
</evidence>
<dbReference type="Pfam" id="PF00160">
    <property type="entry name" value="Pro_isomerase"/>
    <property type="match status" value="1"/>
</dbReference>
<dbReference type="InterPro" id="IPR024936">
    <property type="entry name" value="Cyclophilin-type_PPIase"/>
</dbReference>
<evidence type="ECO:0000256" key="2">
    <source>
        <dbReference type="ARBA" id="ARBA00023110"/>
    </source>
</evidence>
<dbReference type="Proteomes" id="UP000626109">
    <property type="component" value="Unassembled WGS sequence"/>
</dbReference>
<evidence type="ECO:0000256" key="3">
    <source>
        <dbReference type="ARBA" id="ARBA00023235"/>
    </source>
</evidence>
<name>A0A813G934_POLGL</name>
<reference evidence="6" key="1">
    <citation type="submission" date="2021-02" db="EMBL/GenBank/DDBJ databases">
        <authorList>
            <person name="Dougan E. K."/>
            <person name="Rhodes N."/>
            <person name="Thang M."/>
            <person name="Chan C."/>
        </authorList>
    </citation>
    <scope>NUCLEOTIDE SEQUENCE</scope>
</reference>
<keyword evidence="8" id="KW-1185">Reference proteome</keyword>
<accession>A0A813G934</accession>
<dbReference type="GO" id="GO:0016018">
    <property type="term" value="F:cyclosporin A binding"/>
    <property type="evidence" value="ECO:0007669"/>
    <property type="project" value="TreeGrafter"/>
</dbReference>
<evidence type="ECO:0000313" key="7">
    <source>
        <dbReference type="EMBL" id="CAE8737416.1"/>
    </source>
</evidence>
<gene>
    <name evidence="6" type="ORF">PGLA1383_LOCUS38906</name>
    <name evidence="7" type="ORF">PGLA2088_LOCUS48755</name>
</gene>
<keyword evidence="2 4" id="KW-0697">Rotamase</keyword>
<dbReference type="Gene3D" id="2.40.100.10">
    <property type="entry name" value="Cyclophilin-like"/>
    <property type="match status" value="1"/>
</dbReference>
<evidence type="ECO:0000313" key="6">
    <source>
        <dbReference type="EMBL" id="CAE8621386.1"/>
    </source>
</evidence>
<dbReference type="PANTHER" id="PTHR11071">
    <property type="entry name" value="PEPTIDYL-PROLYL CIS-TRANS ISOMERASE"/>
    <property type="match status" value="1"/>
</dbReference>
<dbReference type="EMBL" id="CAJNNW010036769">
    <property type="protein sequence ID" value="CAE8737416.1"/>
    <property type="molecule type" value="Genomic_DNA"/>
</dbReference>
<dbReference type="PROSITE" id="PS00170">
    <property type="entry name" value="CSA_PPIASE_1"/>
    <property type="match status" value="1"/>
</dbReference>
<sequence length="148" mass="15692">LYGEHVPKTAANFETLCRCDKGAPLCYRGSPFHRIIPGFMVQGGDTTRGDGTGGMSIYGGRFDDEKFGVAHDSPGLLSMANSGPDSNGSQFFILTAAARHLDGKHVVFGEVVEGMDIVRSLESHGSRSGRPSSPASIEDCGVIDPFVE</sequence>
<evidence type="ECO:0000259" key="5">
    <source>
        <dbReference type="PROSITE" id="PS50072"/>
    </source>
</evidence>
<keyword evidence="3 4" id="KW-0413">Isomerase</keyword>
<dbReference type="SUPFAM" id="SSF50891">
    <property type="entry name" value="Cyclophilin-like"/>
    <property type="match status" value="1"/>
</dbReference>
<comment type="catalytic activity">
    <reaction evidence="1 4">
        <text>[protein]-peptidylproline (omega=180) = [protein]-peptidylproline (omega=0)</text>
        <dbReference type="Rhea" id="RHEA:16237"/>
        <dbReference type="Rhea" id="RHEA-COMP:10747"/>
        <dbReference type="Rhea" id="RHEA-COMP:10748"/>
        <dbReference type="ChEBI" id="CHEBI:83833"/>
        <dbReference type="ChEBI" id="CHEBI:83834"/>
        <dbReference type="EC" id="5.2.1.8"/>
    </reaction>
</comment>
<dbReference type="PRINTS" id="PR00153">
    <property type="entry name" value="CSAPPISMRASE"/>
</dbReference>
<dbReference type="PANTHER" id="PTHR11071:SF561">
    <property type="entry name" value="PEPTIDYL-PROLYL CIS-TRANS ISOMERASE D-RELATED"/>
    <property type="match status" value="1"/>
</dbReference>
<dbReference type="Proteomes" id="UP000654075">
    <property type="component" value="Unassembled WGS sequence"/>
</dbReference>
<evidence type="ECO:0000313" key="8">
    <source>
        <dbReference type="Proteomes" id="UP000654075"/>
    </source>
</evidence>
<evidence type="ECO:0000256" key="4">
    <source>
        <dbReference type="RuleBase" id="RU363019"/>
    </source>
</evidence>
<comment type="function">
    <text evidence="4">PPIases accelerate the folding of proteins. It catalyzes the cis-trans isomerization of proline imidic peptide bonds in oligopeptides.</text>
</comment>
<dbReference type="PROSITE" id="PS50072">
    <property type="entry name" value="CSA_PPIASE_2"/>
    <property type="match status" value="1"/>
</dbReference>
<feature type="domain" description="PPIase cyclophilin-type" evidence="5">
    <location>
        <begin position="1"/>
        <end position="142"/>
    </location>
</feature>
<comment type="similarity">
    <text evidence="4">Belongs to the cyclophilin-type PPIase family.</text>
</comment>
<dbReference type="EC" id="5.2.1.8" evidence="4"/>
<dbReference type="FunFam" id="2.40.100.10:FF:000025">
    <property type="entry name" value="Peptidyl-prolyl cis-trans isomerase CYP19-2"/>
    <property type="match status" value="1"/>
</dbReference>
<comment type="caution">
    <text evidence="6">The sequence shown here is derived from an EMBL/GenBank/DDBJ whole genome shotgun (WGS) entry which is preliminary data.</text>
</comment>
<dbReference type="EMBL" id="CAJNNV010027730">
    <property type="protein sequence ID" value="CAE8621386.1"/>
    <property type="molecule type" value="Genomic_DNA"/>
</dbReference>
<dbReference type="GO" id="GO:0003755">
    <property type="term" value="F:peptidyl-prolyl cis-trans isomerase activity"/>
    <property type="evidence" value="ECO:0007669"/>
    <property type="project" value="UniProtKB-UniRule"/>
</dbReference>
<feature type="non-terminal residue" evidence="6">
    <location>
        <position position="148"/>
    </location>
</feature>
<organism evidence="6 8">
    <name type="scientific">Polarella glacialis</name>
    <name type="common">Dinoflagellate</name>
    <dbReference type="NCBI Taxonomy" id="89957"/>
    <lineage>
        <taxon>Eukaryota</taxon>
        <taxon>Sar</taxon>
        <taxon>Alveolata</taxon>
        <taxon>Dinophyceae</taxon>
        <taxon>Suessiales</taxon>
        <taxon>Suessiaceae</taxon>
        <taxon>Polarella</taxon>
    </lineage>
</organism>
<dbReference type="InterPro" id="IPR029000">
    <property type="entry name" value="Cyclophilin-like_dom_sf"/>
</dbReference>
<dbReference type="InterPro" id="IPR020892">
    <property type="entry name" value="Cyclophilin-type_PPIase_CS"/>
</dbReference>
<dbReference type="PIRSF" id="PIRSF001467">
    <property type="entry name" value="Peptidylpro_ismrse"/>
    <property type="match status" value="1"/>
</dbReference>
<dbReference type="GO" id="GO:0005737">
    <property type="term" value="C:cytoplasm"/>
    <property type="evidence" value="ECO:0007669"/>
    <property type="project" value="TreeGrafter"/>
</dbReference>
<dbReference type="InterPro" id="IPR002130">
    <property type="entry name" value="Cyclophilin-type_PPIase_dom"/>
</dbReference>
<dbReference type="OMA" id="KGAPLCY"/>
<protein>
    <recommendedName>
        <fullName evidence="4">Peptidyl-prolyl cis-trans isomerase</fullName>
        <shortName evidence="4">PPIase</shortName>
        <ecNumber evidence="4">5.2.1.8</ecNumber>
    </recommendedName>
</protein>
<proteinExistence type="inferred from homology"/>
<dbReference type="AlphaFoldDB" id="A0A813G934"/>